<dbReference type="Proteomes" id="UP000078546">
    <property type="component" value="Unassembled WGS sequence"/>
</dbReference>
<evidence type="ECO:0000313" key="3">
    <source>
        <dbReference type="Proteomes" id="UP000078546"/>
    </source>
</evidence>
<feature type="region of interest" description="Disordered" evidence="1">
    <location>
        <begin position="588"/>
        <end position="615"/>
    </location>
</feature>
<accession>A0A1A8WVX1</accession>
<protein>
    <submittedName>
        <fullName evidence="2">Uncharacterized protein</fullName>
    </submittedName>
</protein>
<reference evidence="3" key="1">
    <citation type="submission" date="2016-05" db="EMBL/GenBank/DDBJ databases">
        <authorList>
            <person name="Naeem Raeece"/>
        </authorList>
    </citation>
    <scope>NUCLEOTIDE SEQUENCE [LARGE SCALE GENOMIC DNA]</scope>
</reference>
<feature type="region of interest" description="Disordered" evidence="1">
    <location>
        <begin position="737"/>
        <end position="802"/>
    </location>
</feature>
<feature type="compositionally biased region" description="Basic residues" evidence="1">
    <location>
        <begin position="500"/>
        <end position="510"/>
    </location>
</feature>
<feature type="compositionally biased region" description="Polar residues" evidence="1">
    <location>
        <begin position="779"/>
        <end position="793"/>
    </location>
</feature>
<evidence type="ECO:0000256" key="1">
    <source>
        <dbReference type="SAM" id="MobiDB-lite"/>
    </source>
</evidence>
<gene>
    <name evidence="2" type="ORF">POVCU1_032730</name>
</gene>
<feature type="compositionally biased region" description="Polar residues" evidence="1">
    <location>
        <begin position="737"/>
        <end position="754"/>
    </location>
</feature>
<feature type="region of interest" description="Disordered" evidence="1">
    <location>
        <begin position="500"/>
        <end position="522"/>
    </location>
</feature>
<feature type="region of interest" description="Disordered" evidence="1">
    <location>
        <begin position="658"/>
        <end position="678"/>
    </location>
</feature>
<feature type="compositionally biased region" description="Basic and acidic residues" evidence="1">
    <location>
        <begin position="280"/>
        <end position="299"/>
    </location>
</feature>
<proteinExistence type="predicted"/>
<dbReference type="AlphaFoldDB" id="A0A1A8WVX1"/>
<name>A0A1A8WVX1_PLAOA</name>
<organism evidence="2 3">
    <name type="scientific">Plasmodium ovale curtisi</name>
    <dbReference type="NCBI Taxonomy" id="864141"/>
    <lineage>
        <taxon>Eukaryota</taxon>
        <taxon>Sar</taxon>
        <taxon>Alveolata</taxon>
        <taxon>Apicomplexa</taxon>
        <taxon>Aconoidasida</taxon>
        <taxon>Haemosporida</taxon>
        <taxon>Plasmodiidae</taxon>
        <taxon>Plasmodium</taxon>
        <taxon>Plasmodium (Plasmodium)</taxon>
    </lineage>
</organism>
<feature type="compositionally biased region" description="Basic and acidic residues" evidence="1">
    <location>
        <begin position="589"/>
        <end position="615"/>
    </location>
</feature>
<dbReference type="EMBL" id="FLQV01000602">
    <property type="protein sequence ID" value="SBS96495.1"/>
    <property type="molecule type" value="Genomic_DNA"/>
</dbReference>
<sequence>MANNMNNFINPVNSIMKDRQSLRYYHGEKVTQEEINSNLYVHLNVPIPALNYIIDESKNLIANNSYCQKCTHETVQYSKNLLDIIMKISLKRKDHFPLGREKREKDAIPFTNIDAVTKENNICIEEMKKWTLGYSDTQKKKIDETEEENINYYPGFCKQLGAKGRRCMLELIRKVYRENPSQCKNILSKKMKPPACISNLPFFNITMLWELSHELGVFNEALEIHRIYGKNSTETIQPLKEDFKTGDIPCLRSAYHTDGTYHMDDGKYVSLCADNQPLHKNGEKKNRDRAHNSNSNEKEKKKKRKHQENQICDSKETVLLRNEAKQTCLNYEKNTIHLQLQNCVKSENTNGGSEGEKIHHYCMTSSHEQKNYEKVVQPSEEKNLNRSENFYSNLNSTSEVHMSNHMDGKKKQKTTDVSLEMRRKYQVRSNHNEAYKKGEQCDHGDNEERIKLNNCLFFNDHCESCRMNLELGKLSSRREEGETDMCLKWCTKRSEKRNAKGRKKKCKKVAHGKDTTKDGTAQSTRVRKRYQFNFLDELFANISLINATLLKTYKRNKRNGFVMRNRKFLKSDYCLLLIPFKRKRMKGKMGKEERKLRKTNLTDRENTENRANQDDRTPRIYPVEEDMCFIQCDPKEKSDKKEMKKKKNFKIKKRNCSVRKRRKRKNNMSDGSPHKNVTSKSFFHNTWISCANKCQDTLDDNLFMNNSRSERGNFKIFNSSLLMSTCGKDSYVTKSEQASISTDDGSATDSGNPSKTEKGKADVAVGGKHQETSDYKGSMRSNDPSYSDSSNVYGGNMDERDHRDQTRHLQKEKYIFENDANYKVNAGIQQVIQQCVTHKKRNTMKLLKEIMSNEKNVFNCLKNRNLLIKKKVISNTKVQYSSSDENQKIKKEDLINFLRQRNKSHMFGNERSNTDTIKSVNQQNLICKRYIKEIRKNMWRIFQLESPFYVTRTKIPVVLDVQGNLRIHIAPTFANELDSLKIGLKEHSFHCTVRKPCSASTAFWFIGTLFANSEKGKFLPL</sequence>
<evidence type="ECO:0000313" key="2">
    <source>
        <dbReference type="EMBL" id="SBS96495.1"/>
    </source>
</evidence>
<feature type="region of interest" description="Disordered" evidence="1">
    <location>
        <begin position="276"/>
        <end position="310"/>
    </location>
</feature>